<comment type="caution">
    <text evidence="2">The sequence shown here is derived from an EMBL/GenBank/DDBJ whole genome shotgun (WGS) entry which is preliminary data.</text>
</comment>
<dbReference type="RefSeq" id="WP_168947678.1">
    <property type="nucleotide sequence ID" value="NZ_JABAGL010000012.1"/>
</dbReference>
<evidence type="ECO:0000259" key="1">
    <source>
        <dbReference type="Pfam" id="PF20200"/>
    </source>
</evidence>
<sequence length="654" mass="69614">MNKITMFFCTLLCLFAACTQQEDELKALEEGKKVLVSFNVPEVALTPITRAGSGVELRYIMEVRSYNETQQSYETIKHRMEQLANGDNTASFEFELQEQGKYRLLFWADYVATQATKADTYTDKYYNTLDLENVMIIPEAYQLNDDSRDAFYGSYDFEKTAQQAILETQKLKRAVGKLVLKEKQQVAYTQSASFTVSYNVPKSFNVATGSTRSADVHAVTANDQNLAGNADSQDYTIFYDYIFATTGDGGYSISGLSLTGKDSQGATFTKDGIPNLPVHQNKRTIVSGSYMLVAPLPDGPSVKVETEITDTWADADVTVDTDEDVKPDVPAFAGKGTQSEPFQLASVDNLKKLMELVNAGEVVPGSETELSYGNAYYIQTGEIALNTDTDKICIGTAEHPFKGTYDGNKKTIGGLIVTHDNMAATGLFGVVEGATLTDIRIQDVKNFSKSGVAGGLCGISRGSVNITNVLCDGLNLAGSEVVGGLCGKVESGTLTVKACKMGANSTVVKTKSATGSNVGGFIGEIVAGTVLIEDSYNATKVTNTETASPDKVGGICGKVAEGVSFTITRCYVSASVTLTKSASGAAVADAILASGSAAVTDTYFDKAAKKTSTGAIKFASDAWPTWSVGAAWGSIGAYGDGGAAIVYPKLSWEQ</sequence>
<dbReference type="PROSITE" id="PS51257">
    <property type="entry name" value="PROKAR_LIPOPROTEIN"/>
    <property type="match status" value="1"/>
</dbReference>
<protein>
    <recommendedName>
        <fullName evidence="1">DUF6562 domain-containing protein</fullName>
    </recommendedName>
</protein>
<accession>A0A7X9SBX3</accession>
<dbReference type="AlphaFoldDB" id="A0A7X9SBX3"/>
<dbReference type="Pfam" id="PF20200">
    <property type="entry name" value="DUF6562"/>
    <property type="match status" value="1"/>
</dbReference>
<organism evidence="2 3">
    <name type="scientific">Bacteroides eggerthii</name>
    <dbReference type="NCBI Taxonomy" id="28111"/>
    <lineage>
        <taxon>Bacteria</taxon>
        <taxon>Pseudomonadati</taxon>
        <taxon>Bacteroidota</taxon>
        <taxon>Bacteroidia</taxon>
        <taxon>Bacteroidales</taxon>
        <taxon>Bacteroidaceae</taxon>
        <taxon>Bacteroides</taxon>
    </lineage>
</organism>
<name>A0A7X9SBX3_9BACE</name>
<dbReference type="Proteomes" id="UP000520291">
    <property type="component" value="Unassembled WGS sequence"/>
</dbReference>
<reference evidence="2 3" key="1">
    <citation type="submission" date="2020-04" db="EMBL/GenBank/DDBJ databases">
        <authorList>
            <person name="Hitch T.C.A."/>
            <person name="Wylensek D."/>
            <person name="Clavel T."/>
        </authorList>
    </citation>
    <scope>NUCLEOTIDE SEQUENCE [LARGE SCALE GENOMIC DNA]</scope>
    <source>
        <strain evidence="2 3">WCA3-601-WT-5E</strain>
    </source>
</reference>
<dbReference type="EMBL" id="JABAGL010000012">
    <property type="protein sequence ID" value="NME86385.1"/>
    <property type="molecule type" value="Genomic_DNA"/>
</dbReference>
<evidence type="ECO:0000313" key="2">
    <source>
        <dbReference type="EMBL" id="NME86385.1"/>
    </source>
</evidence>
<evidence type="ECO:0000313" key="3">
    <source>
        <dbReference type="Proteomes" id="UP000520291"/>
    </source>
</evidence>
<dbReference type="InterPro" id="IPR046692">
    <property type="entry name" value="DUF6562"/>
</dbReference>
<proteinExistence type="predicted"/>
<feature type="domain" description="DUF6562" evidence="1">
    <location>
        <begin position="49"/>
        <end position="291"/>
    </location>
</feature>
<dbReference type="Gene3D" id="2.160.20.110">
    <property type="match status" value="1"/>
</dbReference>
<gene>
    <name evidence="2" type="ORF">HF841_10200</name>
</gene>